<reference evidence="3" key="1">
    <citation type="submission" date="2023-08" db="EMBL/GenBank/DDBJ databases">
        <authorList>
            <person name="Chen Y."/>
            <person name="Shah S."/>
            <person name="Dougan E. K."/>
            <person name="Thang M."/>
            <person name="Chan C."/>
        </authorList>
    </citation>
    <scope>NUCLEOTIDE SEQUENCE</scope>
</reference>
<dbReference type="Proteomes" id="UP001178507">
    <property type="component" value="Unassembled WGS sequence"/>
</dbReference>
<evidence type="ECO:0000313" key="4">
    <source>
        <dbReference type="Proteomes" id="UP001178507"/>
    </source>
</evidence>
<dbReference type="InterPro" id="IPR032812">
    <property type="entry name" value="SbsA_Ig"/>
</dbReference>
<comment type="caution">
    <text evidence="3">The sequence shown here is derived from an EMBL/GenBank/DDBJ whole genome shotgun (WGS) entry which is preliminary data.</text>
</comment>
<accession>A0AA36NDR2</accession>
<organism evidence="3 4">
    <name type="scientific">Effrenium voratum</name>
    <dbReference type="NCBI Taxonomy" id="2562239"/>
    <lineage>
        <taxon>Eukaryota</taxon>
        <taxon>Sar</taxon>
        <taxon>Alveolata</taxon>
        <taxon>Dinophyceae</taxon>
        <taxon>Suessiales</taxon>
        <taxon>Symbiodiniaceae</taxon>
        <taxon>Effrenium</taxon>
    </lineage>
</organism>
<dbReference type="Pfam" id="PF13205">
    <property type="entry name" value="Big_5"/>
    <property type="match status" value="1"/>
</dbReference>
<evidence type="ECO:0000259" key="2">
    <source>
        <dbReference type="Pfam" id="PF13205"/>
    </source>
</evidence>
<evidence type="ECO:0000256" key="1">
    <source>
        <dbReference type="ARBA" id="ARBA00022729"/>
    </source>
</evidence>
<sequence length="5521" mass="594939">MPLGFTDYYRAISVHDTVQVSFDSLNTTMTISPNDPLLGSTVAQSNLCRINAVSLNDCKGQIWDITISDGVLRRVVATSLLAQVDLLYPLQPAGSLGETYRVRTKAADVTPPVMTMVSAHGISESTVRVTLRLDESGTSFCQAFADGGSGQKLAVTLSEIGASFSGIAVLSSTLGYAEMEVDVSGLSAKTYYSVFCYAQDTEQPIVNVVTMGAAVATRQRVRTLDTTAPTTLNCSAEAAPGKEDAIDVSVILGEPGTAFCAVVRSGLPVPSRFMVVAAGFQSNTSFYEPYEAAILVNMASAGYGPTGLASLSRGTGYDVFCWAQDDEGTGQDAAIQCGPQGLPGAVRTLDLTPPQMYITDAEAIAKDTLRVTLRVDEGSKIWCAAWTEEPDGISVDFEVLIKSKSANCTDSFGNECGSFWVYDLDDLEDSTDDGVFTQADFDSSNWKYHQDVSILLTNLQEATEYSHIYCFAQDDEDDGLGNQPNKMTFNTSAATSQVSLIRDAIGSVTTLDETPPTFTLLEIQDPTALNDRIQVTFTLNEPGTGYCRAIRADSGEDADMLVNRILSANWEAIYDGNGTQTITMTKLDNVTPSLTNRDDQDIYFQEATLYNIYCWAKDSAVDTKGYARPNFMEQDYVFAEVVSSGSPSGGRTSNVWVRDTTPPQMIFVDAESLEASAIQVTLQLNEPGTVWCQILSLDSNASICDVRSLQENATASCYYADYIKGSGAAVFSSNVPAAYRNVHIKLDRWLESDLVTSTPLTRETQYQVLCFAEDDWDVEALSLPALQRSPQFQAPGSPNKVSLAAVYTLRQAIGTKTTLDETPPAFTQLQIEDPTMANDHIVISFALNEPGTAYCRATRSDSGETAADMQIVRIMSAAWAGEHNGSATPSTITMLKLENNDLSNGNAGLVEAQQYDVYCMAQDDATDDGGLPRPNLMAPSYIAADVLQPLSPQGGRTAGVWVADTSPPTMSFVRAEAIGQETLQVTLQLDEPGTIWCQAADLATVLDLSHCRQSDIQETFPNASCFFEDFVKGDNDTLFYSPVHEAFRDVSIDISRIRTRNASSSIPLAHETSYNIFCFAEDDWPAQVASASNSVNIIFPTTPNKVDLAAGLALQSEIGNLTTLDKAAPTFTLLQIKDPTAANDRIIVTFALNEPGVAYCRATRSDSGEQGPDMHINRILSAAWSSSFSQGNATIEMTQLENRSLDILDNAQLVEATQYDIYCWAEDDAVDGVGYAAPNYMTQDYATQGVGSVTNPSGGATFGVWLRDLTPPTMVFVRSEAVARESPTLQVTLQLSEPGTVWCQAAEPSSLSPDHCSTWEVAETVPGNPCYFESFIKGNASDGSEFAAHVAEAYRNVQVEVSALQLKGAGSQPLETEHAYNIFCFAEDDWVSQADGSATHSISFVSPAAPLKTSLNDTVALKDTVGLVVTLDETPPTFTKLLIPDPTEHNDRINITLSLNEPGTAYCRATRSDSGESAADMTINRIIAAGWSAAYSGSDVTIEMTKIENIDPSQTARDDVDVYFEEQTQYDVYCWAQDSAVDSNGLARPNYMSHEYVSAEVNSSSSPSGGSTLNIWVVDSTPPTMTFVRADALASATLQVTLQLNEPGTVWCQAVEVSASTDIANCKEQDMQDALPAGDCFFETFVTGTGPLSPPDAVFQAQVHEAFRNVDLDINRIVNKGASSSSPLLSEYPYTIFCFAQDDWKIQADASAYLPNYLSPSGPNKVNLTDAQQLQSAIGVLYTLDEAPPSFTSLAVTDPTATNDRIVVTFSLNEAGTAYCRPTRHDSGETEQDLTINRILSAGWSAVYDGNVTEQNLEIWAIENAPADLMDPLVEAQQYDLYCWAKDSAVDFGGYARPNYMLHSYATTLVGSGPSPAGGKIEGIWITDSTPPSIFFVRAAGVKTEDTLQITLQLSEPGTVWCQASEPINRSGTTYCREDEIHESDPSSACYWETFVKGSTVQGTSFSALVHEAFTYVQVEVNRIWRKTMTAGDPLLPETDYKIFCFAEDDWPSQAQTNSNSVYFNSSSLMPQTTNLAAGNAFKEAVGLQTTLDLSPPSISVSNPASLEHQITVSVNLSEAGTAWCRPVRQDFAMPSLLEILAANFIAEMLVEPFMATVTMTGEDATVPLVRGTNYQVYCYAEDDLCDGCHSPSGIDSASIAATRTDIRTLDTTPPGLRVVDVRSIAKDTIQVSIQADEGVRLWCAAWPSGESPVNETDFESTIKSAASSSCTDSWGRACGSFWIYDSDDVEDTSLDGLSSLTEYRHFQTWRKDEDVTIMLGGLIEATEYHVYCFAEDDEPDGQGSEPNKMSFATGPASTVASIQAALGNVTTLDETPPEFTQLAIQDPTAFNDRIQVTFALNEPGTAFCRATRSDSGETGQDMYIGWIQTAGWSAEHDGSSVTSSINITKLENLNPLETNRDDSDVPIQEAQQYDVYCWAMDNAVDTAGMPRPNFMPQRYVLAEVNSTISPTGGYTKGVWVVDTSPPGMIFVTSEATSSTSLQVTLQLDEPGTVWCQPGDLSGLATHCQTSDVQNVSASDDCYWLNFIQGNGFRADAHEAFVDVSINMNLLYPIGANAAVPLTAESEYEIFCYAEDDWVTQANSAAASVNFVPVTTPNSVSFAAANDMRSSIGIQTTLDASPPIFTKLAVQDPTAESDRISVTFSLNEPGTVYCRATRSDSGESGSDMTINRIVSAGWSAAHNGSAEPSNLTMTSMERALGSIQNFDEGTQYDVYCAAKDSAVDSRGLARPNWMPWSYVQTAVGSPDSPAGGFTTSVWVVDTTPPSLILVDAFATSSSSLQIRLQLDEPGTVWCAPLTVDNATFCTLDDMSDITGSLCHFELFVKGQQHLQASSFVEVSEPHRNVDMKVNRISTRDETDNYELESEHRYRIFCFAEDDWPLQAAAATNSPNFVAPVDPLKISFADALAFANLIGSLYTLDESPPIFTSLHVQDPTMANDRIAVTFSLNEPGTAYCRATRSDSGETSLDMTINRILTANWMAQNDGVNSSTIVITQLENVDPLLTNRDDEVDLISEATQYDVYCWAQDAAVDTYGYPRSNYMTIDYVRADVHLADAPQGGRSPGVWVTDTTPPTMIFVRAEGISGDTVQVTLQLDEPGTVWCAAVTTDSDPTYCLHGEMPAGSFSTGGSCPYETMVKGEALNTSFVAEVHQAHTSVQVDVNKILRKDLFAADSLIPETSYYVYCFAEDDWPANAAGALVHSQSYGPDPQQPNKVSLEDVLNFSNMEMLPTTLDVAPPSFTILEIQDPTSLNSRIEVTFALNEAGTAYCRPVRRDSAEAAAPLEINHIISAGWSGIHNPQLAANGTITINGVQQSPLQELDEAKQYDVYCWAKDEAKNNFGYARPQYMSQQYVGTDIGNTTAPVGGKTSQVWVVDTTAPTMLFVAWDALDEHTLQVTLQLSEPGTVWCQAASNSCQLQDADPSADCYFESYIKNATTEFRKEVHQAFRDVEVEVNKIPLLGDAAAWEELAPKTGYNILCFTQDDWTQEAASGSPNFVAPHMDNKVSLSEVLAFKDVIGIATTLDLTPPNLTIHGATASEELIALSFSLDEAGTVWCRALRKGAVVPHAAEILETGFYAEAGADVAGQVNITAESPHGNGLARGTDYEVYCYAQDVLCLGCTAPSGSTAQAILESRTFIRTADATPPRIRVFFAEATSRSTIQLTLQIDEGAKVWCAAWEAEPTGFATNFEGLIKAESANCTESHPPQRECGTFWVYDLDDLEDTPLDGVATAADYTIAYQFSKDVQITLSGLKENTTYGYIYCFAEDDEVDGMGSLPNKMYYDSTSAPAGLSSDSLLVTVKDAVGPVTTLDESPPVFTELSFLDPADGVITATFALNEPGTAYCRATRSDSGETAEDMHINRILAAGWSAVYSDSPATISMTHIRSSAPLDSPHVPILGSTQYDVYCWAKDNAVSTLGFERPNYMMQEYVSTAVGVPSLPMGGATAGVWVADVIPPTIIFVASEAVSSNTIQVTLQLDEPGTIWCAAAETDSSADINCRESDMQDSQADQDCYYETHVKGTDLAMVHTAFRDVDIEISRIWARNRTSSSSLLPETTYYIFCFAEDDWVLQSAGASVSPNFVAPSRPNKSPFPQIQALVAEIGARTTLDEAPPSFTKLAIQNPTAANDRIVITFALNEPGTAYCRARRVDAGTSSMKIPDILAAGWWASFSGTEETIVMTQISRPDPAIGALDSETMAFDEQYQYDVFCWAHDHALDGRGFSRRNGQTEFYVNTDVGQEQLANGTLPGSKTSGVWIVDSTPPDLMLVQAEALGGATLQVRLQLDEPGTVWCAATDVDSGASSFCRAGDLQGASPAFPCYFEDYIKGNQSGAAFEVHVPEAFADVDVEINRIVYRDMSASSSLLGETPYQIFCFAEDDWKIQADSANNSAGYVSPAGPQGTTWLSVQGFSSSIGSLTTLDEASPIFTNLQIQDPTASEGVLSITLALNEVGTAYCRATRSDSGETASDMPLNRVLTANWYAVYDGSNNVTINMNNLENVDPLLTNRDDEVAPLAAGTQYDVFCWAQDSAVTTAGYARPNFMPAVYVATPVTSPTSPTGGYTKGVWMGDTTPPQMFFTSFDALSEDAVLITLQLSEPGTVWCAATVPNDGSAAYCRPSDLQDTDTSAQCYYEDYIKGSTAQGTTFVAEVPSGFVDVYVEVNRIALAAVGGSGAGAALPAETQFMMLCFAQDNWDLRSQAAYSSGQGSPNFVAPQPNKVTLAQVQEFLAAAAAAGASATTLDLTAPTVTARTLHAPPASESSLEVVYTVDEASTLYCLALASGEDTPHVSTVFAEGQSQNCSAAAFVSGICSGLTLELPGLLRGASYEVHCSVEDDNIYPLVPNRNNLPLLTAQVNDFTPPQLTVVRSSAAEPGTITVTLQMDEPGTVWCFSPSTIGQTLVPSWVLTHGYTTETVISEASLNTDFEVVVALRGTSELPLITETPYETYCAARDTATNPSCTDPACPAVPNLNTLVEMQTVRDAIGQVITRDVDPPTFAILGARGVSENQLVVTLQLNEPGTSYCRATRTDSGSTRMHVSHIVQAGYSAGSDAVGTSIIEIDKLANRADEDVLIKGTAYNIYCWAKDNAQIHSCRPVGGAAACSFEDAPNYMVQSYVETRFSQLVHSPDLADASGGLVDMVRTWDSTPPVLAVIDAESRTEDSITVTLQLDEPGTAYCRAFQSTVDNATFADVMSAPGGPFSFDLPSDSALRSFSASAYRNFEITVSGLSREVLYYVYCTAEDDELLDGCFQRNATESPSCDNNQADAVLTETAGRYTLDLTPPSITVTDAVSYTQDSVTVTVLMSEAGTVWCSAVLDLQPPPSTNEVVAAGFVAHALNAGIVSVVVQGLIRDTEYDMYCFAQDDGTMSAANSSLEVRLSKKNAIGYTEMVATKMDAHVIYDSTPPQLLSTDPVHNAPVVSLVNITLTFDEDIQAGNGTVELRATGETVSIAATDLIIWNAAATITGSLHGGLTTGKTWRIVVLAGAIQDISGNPFEGIADGSYTLQA</sequence>
<gene>
    <name evidence="3" type="ORF">EVOR1521_LOCUS25334</name>
</gene>
<proteinExistence type="predicted"/>
<evidence type="ECO:0000313" key="3">
    <source>
        <dbReference type="EMBL" id="CAJ1402439.1"/>
    </source>
</evidence>
<keyword evidence="1" id="KW-0732">Signal</keyword>
<protein>
    <recommendedName>
        <fullName evidence="2">SbsA Ig-like domain-containing protein</fullName>
    </recommendedName>
</protein>
<dbReference type="EMBL" id="CAUJNA010003452">
    <property type="protein sequence ID" value="CAJ1402439.1"/>
    <property type="molecule type" value="Genomic_DNA"/>
</dbReference>
<name>A0AA36NDR2_9DINO</name>
<keyword evidence="4" id="KW-1185">Reference proteome</keyword>
<feature type="domain" description="SbsA Ig-like" evidence="2">
    <location>
        <begin position="5415"/>
        <end position="5510"/>
    </location>
</feature>